<organism evidence="2 3">
    <name type="scientific">Hypsibius exemplaris</name>
    <name type="common">Freshwater tardigrade</name>
    <dbReference type="NCBI Taxonomy" id="2072580"/>
    <lineage>
        <taxon>Eukaryota</taxon>
        <taxon>Metazoa</taxon>
        <taxon>Ecdysozoa</taxon>
        <taxon>Tardigrada</taxon>
        <taxon>Eutardigrada</taxon>
        <taxon>Parachela</taxon>
        <taxon>Hypsibioidea</taxon>
        <taxon>Hypsibiidae</taxon>
        <taxon>Hypsibius</taxon>
    </lineage>
</organism>
<dbReference type="OrthoDB" id="10045365at2759"/>
<protein>
    <submittedName>
        <fullName evidence="2">Uncharacterized protein</fullName>
    </submittedName>
</protein>
<comment type="caution">
    <text evidence="2">The sequence shown here is derived from an EMBL/GenBank/DDBJ whole genome shotgun (WGS) entry which is preliminary data.</text>
</comment>
<evidence type="ECO:0000313" key="2">
    <source>
        <dbReference type="EMBL" id="OWA55564.1"/>
    </source>
</evidence>
<keyword evidence="3" id="KW-1185">Reference proteome</keyword>
<dbReference type="Proteomes" id="UP000192578">
    <property type="component" value="Unassembled WGS sequence"/>
</dbReference>
<feature type="chain" id="PRO_5040858932" evidence="1">
    <location>
        <begin position="40"/>
        <end position="86"/>
    </location>
</feature>
<proteinExistence type="predicted"/>
<dbReference type="AlphaFoldDB" id="A0A9X6RPE7"/>
<feature type="signal peptide" evidence="1">
    <location>
        <begin position="1"/>
        <end position="39"/>
    </location>
</feature>
<accession>A0A9X6RPE7</accession>
<name>A0A9X6RPE7_HYPEX</name>
<dbReference type="EMBL" id="MTYJ01000971">
    <property type="protein sequence ID" value="OWA55564.1"/>
    <property type="molecule type" value="Genomic_DNA"/>
</dbReference>
<dbReference type="Gene3D" id="2.10.25.10">
    <property type="entry name" value="Laminin"/>
    <property type="match status" value="1"/>
</dbReference>
<keyword evidence="1" id="KW-0732">Signal</keyword>
<evidence type="ECO:0000256" key="1">
    <source>
        <dbReference type="SAM" id="SignalP"/>
    </source>
</evidence>
<evidence type="ECO:0000313" key="3">
    <source>
        <dbReference type="Proteomes" id="UP000192578"/>
    </source>
</evidence>
<gene>
    <name evidence="2" type="ORF">BV898_19948</name>
</gene>
<sequence length="86" mass="8816">MVLQPKIVAAIGTLQSLHAPTTTVSFLCLLQLLCPGVMSGWEGGAGCAACPPGYDGNGIVCNDINECLTNNGGCSRDPLVSCKFTT</sequence>
<reference evidence="3" key="1">
    <citation type="submission" date="2017-01" db="EMBL/GenBank/DDBJ databases">
        <title>Comparative genomics of anhydrobiosis in the tardigrade Hypsibius dujardini.</title>
        <authorList>
            <person name="Yoshida Y."/>
            <person name="Koutsovoulos G."/>
            <person name="Laetsch D."/>
            <person name="Stevens L."/>
            <person name="Kumar S."/>
            <person name="Horikawa D."/>
            <person name="Ishino K."/>
            <person name="Komine S."/>
            <person name="Tomita M."/>
            <person name="Blaxter M."/>
            <person name="Arakawa K."/>
        </authorList>
    </citation>
    <scope>NUCLEOTIDE SEQUENCE [LARGE SCALE GENOMIC DNA]</scope>
    <source>
        <strain evidence="3">Z151</strain>
    </source>
</reference>